<reference evidence="2" key="1">
    <citation type="submission" date="2021-01" db="EMBL/GenBank/DDBJ databases">
        <title>Whole genome shotgun sequence of Rhizocola hellebori NBRC 109834.</title>
        <authorList>
            <person name="Komaki H."/>
            <person name="Tamura T."/>
        </authorList>
    </citation>
    <scope>NUCLEOTIDE SEQUENCE</scope>
    <source>
        <strain evidence="2">NBRC 109834</strain>
    </source>
</reference>
<evidence type="ECO:0000313" key="3">
    <source>
        <dbReference type="Proteomes" id="UP000612899"/>
    </source>
</evidence>
<sequence length="158" mass="15921">MSPAEMLSIAMGAAALLLSIPGTLLALRQLRTPAPAATPAPRPLVFARLALFAYAATMLVLIAAVLGGPDEAGEAVVFFGALALIAVVLAFSLKAGRGLASRLAQLFSGLSALYFLFLAASSIEGGEVGPLLWAVPVVAGLCVAVIALLAAAGRRPLT</sequence>
<comment type="caution">
    <text evidence="2">The sequence shown here is derived from an EMBL/GenBank/DDBJ whole genome shotgun (WGS) entry which is preliminary data.</text>
</comment>
<keyword evidence="1" id="KW-0812">Transmembrane</keyword>
<feature type="transmembrane region" description="Helical" evidence="1">
    <location>
        <begin position="103"/>
        <end position="120"/>
    </location>
</feature>
<dbReference type="RefSeq" id="WP_203912264.1">
    <property type="nucleotide sequence ID" value="NZ_BONY01000051.1"/>
</dbReference>
<feature type="transmembrane region" description="Helical" evidence="1">
    <location>
        <begin position="72"/>
        <end position="91"/>
    </location>
</feature>
<organism evidence="2 3">
    <name type="scientific">Rhizocola hellebori</name>
    <dbReference type="NCBI Taxonomy" id="1392758"/>
    <lineage>
        <taxon>Bacteria</taxon>
        <taxon>Bacillati</taxon>
        <taxon>Actinomycetota</taxon>
        <taxon>Actinomycetes</taxon>
        <taxon>Micromonosporales</taxon>
        <taxon>Micromonosporaceae</taxon>
        <taxon>Rhizocola</taxon>
    </lineage>
</organism>
<proteinExistence type="predicted"/>
<name>A0A8J3QF91_9ACTN</name>
<feature type="transmembrane region" description="Helical" evidence="1">
    <location>
        <begin position="132"/>
        <end position="152"/>
    </location>
</feature>
<feature type="transmembrane region" description="Helical" evidence="1">
    <location>
        <begin position="45"/>
        <end position="66"/>
    </location>
</feature>
<gene>
    <name evidence="2" type="ORF">Rhe02_65770</name>
</gene>
<feature type="transmembrane region" description="Helical" evidence="1">
    <location>
        <begin position="6"/>
        <end position="25"/>
    </location>
</feature>
<keyword evidence="3" id="KW-1185">Reference proteome</keyword>
<protein>
    <submittedName>
        <fullName evidence="2">Uncharacterized protein</fullName>
    </submittedName>
</protein>
<accession>A0A8J3QF91</accession>
<evidence type="ECO:0000256" key="1">
    <source>
        <dbReference type="SAM" id="Phobius"/>
    </source>
</evidence>
<keyword evidence="1" id="KW-0472">Membrane</keyword>
<dbReference type="AlphaFoldDB" id="A0A8J3QF91"/>
<dbReference type="EMBL" id="BONY01000051">
    <property type="protein sequence ID" value="GIH08510.1"/>
    <property type="molecule type" value="Genomic_DNA"/>
</dbReference>
<dbReference type="Proteomes" id="UP000612899">
    <property type="component" value="Unassembled WGS sequence"/>
</dbReference>
<evidence type="ECO:0000313" key="2">
    <source>
        <dbReference type="EMBL" id="GIH08510.1"/>
    </source>
</evidence>
<keyword evidence="1" id="KW-1133">Transmembrane helix</keyword>